<evidence type="ECO:0000256" key="2">
    <source>
        <dbReference type="ARBA" id="ARBA00005399"/>
    </source>
</evidence>
<reference evidence="21" key="2">
    <citation type="submission" date="2025-08" db="UniProtKB">
        <authorList>
            <consortium name="Ensembl"/>
        </authorList>
    </citation>
    <scope>IDENTIFICATION</scope>
</reference>
<evidence type="ECO:0000256" key="3">
    <source>
        <dbReference type="ARBA" id="ARBA00022692"/>
    </source>
</evidence>
<keyword evidence="22" id="KW-1185">Reference proteome</keyword>
<evidence type="ECO:0000256" key="8">
    <source>
        <dbReference type="ARBA" id="ARBA00023136"/>
    </source>
</evidence>
<dbReference type="GO" id="GO:0032002">
    <property type="term" value="C:interleukin-28 receptor complex"/>
    <property type="evidence" value="ECO:0007669"/>
    <property type="project" value="Ensembl"/>
</dbReference>
<evidence type="ECO:0000256" key="12">
    <source>
        <dbReference type="ARBA" id="ARBA00054089"/>
    </source>
</evidence>
<evidence type="ECO:0000256" key="4">
    <source>
        <dbReference type="ARBA" id="ARBA00022729"/>
    </source>
</evidence>
<dbReference type="Gene3D" id="2.60.40.10">
    <property type="entry name" value="Immunoglobulins"/>
    <property type="match status" value="2"/>
</dbReference>
<feature type="signal peptide" evidence="19">
    <location>
        <begin position="1"/>
        <end position="25"/>
    </location>
</feature>
<evidence type="ECO:0000256" key="7">
    <source>
        <dbReference type="ARBA" id="ARBA00023118"/>
    </source>
</evidence>
<evidence type="ECO:0000256" key="17">
    <source>
        <dbReference type="ARBA" id="ARBA00081807"/>
    </source>
</evidence>
<comment type="subunit">
    <text evidence="13">Heterodimer with IL10RB.</text>
</comment>
<dbReference type="GO" id="GO:1901857">
    <property type="term" value="P:positive regulation of cellular respiration"/>
    <property type="evidence" value="ECO:0007669"/>
    <property type="project" value="Ensembl"/>
</dbReference>
<dbReference type="GO" id="GO:0004896">
    <property type="term" value="F:cytokine receptor activity"/>
    <property type="evidence" value="ECO:0007669"/>
    <property type="project" value="TreeGrafter"/>
</dbReference>
<feature type="chain" id="PRO_5034185868" description="Interferon lambda receptor 1" evidence="19">
    <location>
        <begin position="26"/>
        <end position="515"/>
    </location>
</feature>
<dbReference type="FunFam" id="2.60.40.10:FF:001357">
    <property type="entry name" value="Interferon lambda receptor 1"/>
    <property type="match status" value="1"/>
</dbReference>
<dbReference type="InterPro" id="IPR036116">
    <property type="entry name" value="FN3_sf"/>
</dbReference>
<keyword evidence="6" id="KW-1133">Transmembrane helix</keyword>
<evidence type="ECO:0000256" key="16">
    <source>
        <dbReference type="ARBA" id="ARBA00080949"/>
    </source>
</evidence>
<name>A0A8D2AHH8_SCIVU</name>
<dbReference type="OrthoDB" id="10031784at2759"/>
<evidence type="ECO:0000256" key="5">
    <source>
        <dbReference type="ARBA" id="ARBA00022843"/>
    </source>
</evidence>
<keyword evidence="10" id="KW-0675">Receptor</keyword>
<sequence length="515" mass="57151">MAGPGRWAPLLLCLLLAAPGSPCLAPPRNVTLLSQNFSVYLTWLPGLGNPQNVTYFVAYQSSPIPRRWQKVGKCAGTRALECPLMCLKKQDLYNKFKARVQAACASARSPWVESRYLDYLFEVEPASPILVFTQTEKVLRVNATFQLPPCMPALDLKYEAELWKEGTRNKTLFPATPYGQPVQVPLQPGTSGCYCLSARTIYTFVSLKYSNFSTPVCFFLNTPETIWAVLAWPSLLPLLLVIATGGMIWKSLQGNLWFQQANMPQALDFSGYRRSVVTFQHSGLEFPDVLFLYPQKKLTRKVRLTPQVRALDTLQAGSEEDITEDEDDSASFQPYIERATFLGPELRDSGHSEAGESGVDSGRPWTPEVPGEDSSAWDSSDRSWSSTMYSSPWDKAGSSGYLAKNGPGQGLGGDRHLELLSHPEFSEDMGFPEEALQDKLSSWATWGSLSPQRNLLPGEPQVSLRTLTFSWDSSPEEEEEEREAEVESLGTSSQGVKGCLRTQGRSGVLGHYMAR</sequence>
<evidence type="ECO:0000313" key="21">
    <source>
        <dbReference type="Ensembl" id="ENSSVLP00005001026.1"/>
    </source>
</evidence>
<keyword evidence="5" id="KW-0832">Ubl conjugation</keyword>
<evidence type="ECO:0000259" key="20">
    <source>
        <dbReference type="PROSITE" id="PS50853"/>
    </source>
</evidence>
<dbReference type="SUPFAM" id="SSF49265">
    <property type="entry name" value="Fibronectin type III"/>
    <property type="match status" value="1"/>
</dbReference>
<keyword evidence="11" id="KW-0325">Glycoprotein</keyword>
<dbReference type="InterPro" id="IPR003961">
    <property type="entry name" value="FN3_dom"/>
</dbReference>
<evidence type="ECO:0000256" key="1">
    <source>
        <dbReference type="ARBA" id="ARBA00004479"/>
    </source>
</evidence>
<dbReference type="GeneTree" id="ENSGT00510000048978"/>
<dbReference type="GO" id="GO:0002385">
    <property type="term" value="P:mucosal immune response"/>
    <property type="evidence" value="ECO:0007669"/>
    <property type="project" value="Ensembl"/>
</dbReference>
<reference evidence="21" key="1">
    <citation type="submission" date="2020-06" db="EMBL/GenBank/DDBJ databases">
        <authorList>
            <consortium name="Wellcome Sanger Institute Data Sharing"/>
        </authorList>
    </citation>
    <scope>NUCLEOTIDE SEQUENCE [LARGE SCALE GENOMIC DNA]</scope>
</reference>
<proteinExistence type="inferred from homology"/>
<protein>
    <recommendedName>
        <fullName evidence="14">Interferon lambda receptor 1</fullName>
    </recommendedName>
    <alternativeName>
        <fullName evidence="15">Cytokine receptor class-II member 12</fullName>
    </alternativeName>
    <alternativeName>
        <fullName evidence="17">Cytokine receptor family 2 member 12</fullName>
    </alternativeName>
    <alternativeName>
        <fullName evidence="16">Interleukin-28 receptor subunit alpha</fullName>
    </alternativeName>
</protein>
<feature type="region of interest" description="Disordered" evidence="18">
    <location>
        <begin position="470"/>
        <end position="500"/>
    </location>
</feature>
<gene>
    <name evidence="21" type="primary">IFNLR1</name>
</gene>
<feature type="compositionally biased region" description="Low complexity" evidence="18">
    <location>
        <begin position="373"/>
        <end position="383"/>
    </location>
</feature>
<dbReference type="FunFam" id="2.60.40.10:FF:001235">
    <property type="entry name" value="Interferon lambda receptor 1"/>
    <property type="match status" value="1"/>
</dbReference>
<evidence type="ECO:0000256" key="11">
    <source>
        <dbReference type="ARBA" id="ARBA00023180"/>
    </source>
</evidence>
<evidence type="ECO:0000256" key="18">
    <source>
        <dbReference type="SAM" id="MobiDB-lite"/>
    </source>
</evidence>
<evidence type="ECO:0000256" key="13">
    <source>
        <dbReference type="ARBA" id="ARBA00066090"/>
    </source>
</evidence>
<dbReference type="AlphaFoldDB" id="A0A8D2AHH8"/>
<evidence type="ECO:0000256" key="9">
    <source>
        <dbReference type="ARBA" id="ARBA00023157"/>
    </source>
</evidence>
<keyword evidence="4 19" id="KW-0732">Signal</keyword>
<dbReference type="GO" id="GO:0051607">
    <property type="term" value="P:defense response to virus"/>
    <property type="evidence" value="ECO:0007669"/>
    <property type="project" value="UniProtKB-KW"/>
</dbReference>
<comment type="similarity">
    <text evidence="2">Belongs to the type II cytokine receptor family.</text>
</comment>
<evidence type="ECO:0000256" key="15">
    <source>
        <dbReference type="ARBA" id="ARBA00077895"/>
    </source>
</evidence>
<comment type="subcellular location">
    <subcellularLocation>
        <location evidence="1">Membrane</location>
        <topology evidence="1">Single-pass type I membrane protein</topology>
    </subcellularLocation>
</comment>
<feature type="compositionally biased region" description="Basic and acidic residues" evidence="18">
    <location>
        <begin position="345"/>
        <end position="354"/>
    </location>
</feature>
<dbReference type="Proteomes" id="UP000694564">
    <property type="component" value="Chromosome 1"/>
</dbReference>
<dbReference type="Pfam" id="PF01108">
    <property type="entry name" value="Tissue_fac"/>
    <property type="match status" value="1"/>
</dbReference>
<keyword evidence="7" id="KW-0051">Antiviral defense</keyword>
<feature type="compositionally biased region" description="Acidic residues" evidence="18">
    <location>
        <begin position="474"/>
        <end position="486"/>
    </location>
</feature>
<dbReference type="Ensembl" id="ENSSVLT00005001147.1">
    <property type="protein sequence ID" value="ENSSVLP00005001026.1"/>
    <property type="gene ID" value="ENSSVLG00005000894.1"/>
</dbReference>
<dbReference type="PANTHER" id="PTHR20859">
    <property type="entry name" value="INTERFERON/INTERLEUKIN RECEPTOR"/>
    <property type="match status" value="1"/>
</dbReference>
<reference evidence="21" key="3">
    <citation type="submission" date="2025-09" db="UniProtKB">
        <authorList>
            <consortium name="Ensembl"/>
        </authorList>
    </citation>
    <scope>IDENTIFICATION</scope>
</reference>
<dbReference type="GO" id="GO:0050691">
    <property type="term" value="P:regulation of defense response to virus by host"/>
    <property type="evidence" value="ECO:0007669"/>
    <property type="project" value="Ensembl"/>
</dbReference>
<dbReference type="PROSITE" id="PS50853">
    <property type="entry name" value="FN3"/>
    <property type="match status" value="1"/>
</dbReference>
<dbReference type="InterPro" id="IPR013783">
    <property type="entry name" value="Ig-like_fold"/>
</dbReference>
<accession>A0A8D2AHH8</accession>
<evidence type="ECO:0000256" key="6">
    <source>
        <dbReference type="ARBA" id="ARBA00022989"/>
    </source>
</evidence>
<evidence type="ECO:0000256" key="14">
    <source>
        <dbReference type="ARBA" id="ARBA00073656"/>
    </source>
</evidence>
<feature type="domain" description="Fibronectin type-III" evidence="20">
    <location>
        <begin position="26"/>
        <end position="126"/>
    </location>
</feature>
<dbReference type="InterPro" id="IPR050650">
    <property type="entry name" value="Type-II_Cytokine-TF_Rcpt"/>
</dbReference>
<keyword evidence="8" id="KW-0472">Membrane</keyword>
<feature type="region of interest" description="Disordered" evidence="18">
    <location>
        <begin position="344"/>
        <end position="383"/>
    </location>
</feature>
<dbReference type="PANTHER" id="PTHR20859:SF55">
    <property type="entry name" value="INTERFERON LAMBDA RECEPTOR 1"/>
    <property type="match status" value="1"/>
</dbReference>
<keyword evidence="3" id="KW-0812">Transmembrane</keyword>
<evidence type="ECO:0000256" key="19">
    <source>
        <dbReference type="SAM" id="SignalP"/>
    </source>
</evidence>
<keyword evidence="9" id="KW-1015">Disulfide bond</keyword>
<evidence type="ECO:0000313" key="22">
    <source>
        <dbReference type="Proteomes" id="UP000694564"/>
    </source>
</evidence>
<evidence type="ECO:0000256" key="10">
    <source>
        <dbReference type="ARBA" id="ARBA00023170"/>
    </source>
</evidence>
<organism evidence="21 22">
    <name type="scientific">Sciurus vulgaris</name>
    <name type="common">Eurasian red squirrel</name>
    <dbReference type="NCBI Taxonomy" id="55149"/>
    <lineage>
        <taxon>Eukaryota</taxon>
        <taxon>Metazoa</taxon>
        <taxon>Chordata</taxon>
        <taxon>Craniata</taxon>
        <taxon>Vertebrata</taxon>
        <taxon>Euteleostomi</taxon>
        <taxon>Mammalia</taxon>
        <taxon>Eutheria</taxon>
        <taxon>Euarchontoglires</taxon>
        <taxon>Glires</taxon>
        <taxon>Rodentia</taxon>
        <taxon>Sciuromorpha</taxon>
        <taxon>Sciuridae</taxon>
        <taxon>Sciurinae</taxon>
        <taxon>Sciurini</taxon>
        <taxon>Sciurus</taxon>
    </lineage>
</organism>
<comment type="function">
    <text evidence="12">The IFNLR1/IL10RB dimer is a receptor for the cytokine ligands IFNL2 and IFNL3 and mediates their antiviral activity. The ligand/receptor complex stimulate the activation of the JAK/STAT signaling pathway leading to the expression of IFN-stimulated genes (ISG), which contribute to the antiviral state. Determines the cell type specificity of the lambda interferon action. Shows a more restricted pattern of expression in the epithelial tissues thereby limiting responses to lambda interferons primarily to epithelial cells of the respiratory, gastrointestinal, and reproductive tracts. Seems not to be essential for early virus-activated host defense in vaginal infection, but plays an important role in Toll-like receptor (TLR)-induced antiviral defense. Plays a significant role in the antiviral immune defense in the intestinal epithelium.</text>
</comment>